<dbReference type="Proteomes" id="UP000015354">
    <property type="component" value="Unassembled WGS sequence"/>
</dbReference>
<feature type="region of interest" description="Disordered" evidence="1">
    <location>
        <begin position="1"/>
        <end position="33"/>
    </location>
</feature>
<feature type="region of interest" description="Disordered" evidence="1">
    <location>
        <begin position="282"/>
        <end position="309"/>
    </location>
</feature>
<gene>
    <name evidence="2" type="ORF">STCU_11884</name>
</gene>
<sequence>MLLAASATVLPQHQEKQQKAMVPLEGGRKSGGGPAAADVNLSVALQRSEATEGILCRSCNTYFTLSDFNKTLTKCPTCATDVLTSTLDAISDQYAEELRTSGKLIAVLRQGRGALVRLRQFAAATSHATDVAPEKQRVPPAAKRARPAAAVHASALSKDPFLVQQACVFLYFYNTKFAHIGDTTRSVIDVDDILTEREYERRMQGKSLIADAFRAVHRNPGALRCKLVTQDAVEQRKLMENVQKIEKRKQLPPWLQHTTTWSSLQRVAGTAEMLSAMEELPTTGGDGDVPQKHKTGSGETVVSKRPVKRSNIETSAATARLVAEDFLKNEFEEVFLGKRKQMQ</sequence>
<evidence type="ECO:0000313" key="3">
    <source>
        <dbReference type="Proteomes" id="UP000015354"/>
    </source>
</evidence>
<dbReference type="AlphaFoldDB" id="S9UYN5"/>
<protein>
    <submittedName>
        <fullName evidence="2">Uncharacterized protein</fullName>
    </submittedName>
</protein>
<comment type="caution">
    <text evidence="2">The sequence shown here is derived from an EMBL/GenBank/DDBJ whole genome shotgun (WGS) entry which is preliminary data.</text>
</comment>
<evidence type="ECO:0000256" key="1">
    <source>
        <dbReference type="SAM" id="MobiDB-lite"/>
    </source>
</evidence>
<organism evidence="2 3">
    <name type="scientific">Strigomonas culicis</name>
    <dbReference type="NCBI Taxonomy" id="28005"/>
    <lineage>
        <taxon>Eukaryota</taxon>
        <taxon>Discoba</taxon>
        <taxon>Euglenozoa</taxon>
        <taxon>Kinetoplastea</taxon>
        <taxon>Metakinetoplastina</taxon>
        <taxon>Trypanosomatida</taxon>
        <taxon>Trypanosomatidae</taxon>
        <taxon>Strigomonadinae</taxon>
        <taxon>Strigomonas</taxon>
    </lineage>
</organism>
<keyword evidence="3" id="KW-1185">Reference proteome</keyword>
<accession>S9UYN5</accession>
<evidence type="ECO:0000313" key="2">
    <source>
        <dbReference type="EMBL" id="EPY15620.1"/>
    </source>
</evidence>
<dbReference type="OrthoDB" id="272292at2759"/>
<dbReference type="EMBL" id="ATMH01011902">
    <property type="protein sequence ID" value="EPY15620.1"/>
    <property type="molecule type" value="Genomic_DNA"/>
</dbReference>
<reference evidence="2 3" key="1">
    <citation type="journal article" date="2013" name="PLoS ONE">
        <title>Predicting the Proteins of Angomonas deanei, Strigomonas culicis and Their Respective Endosymbionts Reveals New Aspects of the Trypanosomatidae Family.</title>
        <authorList>
            <person name="Motta M.C."/>
            <person name="Martins A.C."/>
            <person name="de Souza S.S."/>
            <person name="Catta-Preta C.M."/>
            <person name="Silva R."/>
            <person name="Klein C.C."/>
            <person name="de Almeida L.G."/>
            <person name="de Lima Cunha O."/>
            <person name="Ciapina L.P."/>
            <person name="Brocchi M."/>
            <person name="Colabardini A.C."/>
            <person name="de Araujo Lima B."/>
            <person name="Machado C.R."/>
            <person name="de Almeida Soares C.M."/>
            <person name="Probst C.M."/>
            <person name="de Menezes C.B."/>
            <person name="Thompson C.E."/>
            <person name="Bartholomeu D.C."/>
            <person name="Gradia D.F."/>
            <person name="Pavoni D.P."/>
            <person name="Grisard E.C."/>
            <person name="Fantinatti-Garboggini F."/>
            <person name="Marchini F.K."/>
            <person name="Rodrigues-Luiz G.F."/>
            <person name="Wagner G."/>
            <person name="Goldman G.H."/>
            <person name="Fietto J.L."/>
            <person name="Elias M.C."/>
            <person name="Goldman M.H."/>
            <person name="Sagot M.F."/>
            <person name="Pereira M."/>
            <person name="Stoco P.H."/>
            <person name="de Mendonca-Neto R.P."/>
            <person name="Teixeira S.M."/>
            <person name="Maciel T.E."/>
            <person name="de Oliveira Mendes T.A."/>
            <person name="Urmenyi T.P."/>
            <person name="de Souza W."/>
            <person name="Schenkman S."/>
            <person name="de Vasconcelos A.T."/>
        </authorList>
    </citation>
    <scope>NUCLEOTIDE SEQUENCE [LARGE SCALE GENOMIC DNA]</scope>
</reference>
<proteinExistence type="predicted"/>
<name>S9UYN5_9TRYP</name>